<protein>
    <submittedName>
        <fullName evidence="1">Uncharacterized protein</fullName>
    </submittedName>
</protein>
<reference evidence="1" key="2">
    <citation type="journal article" date="2015" name="Data Brief">
        <title>Shoot transcriptome of the giant reed, Arundo donax.</title>
        <authorList>
            <person name="Barrero R.A."/>
            <person name="Guerrero F.D."/>
            <person name="Moolhuijzen P."/>
            <person name="Goolsby J.A."/>
            <person name="Tidwell J."/>
            <person name="Bellgard S.E."/>
            <person name="Bellgard M.I."/>
        </authorList>
    </citation>
    <scope>NUCLEOTIDE SEQUENCE</scope>
    <source>
        <tissue evidence="1">Shoot tissue taken approximately 20 cm above the soil surface</tissue>
    </source>
</reference>
<sequence>MQTLSFGCRQNQLIRKTTLILSLIMMTRVTVTTLNGVGQVSMLALQRETRRAVKTNCRK</sequence>
<proteinExistence type="predicted"/>
<name>A0A0A9EWJ2_ARUDO</name>
<evidence type="ECO:0000313" key="1">
    <source>
        <dbReference type="EMBL" id="JAE00418.1"/>
    </source>
</evidence>
<dbReference type="AlphaFoldDB" id="A0A0A9EWJ2"/>
<accession>A0A0A9EWJ2</accession>
<reference evidence="1" key="1">
    <citation type="submission" date="2014-09" db="EMBL/GenBank/DDBJ databases">
        <authorList>
            <person name="Magalhaes I.L.F."/>
            <person name="Oliveira U."/>
            <person name="Santos F.R."/>
            <person name="Vidigal T.H.D.A."/>
            <person name="Brescovit A.D."/>
            <person name="Santos A.J."/>
        </authorList>
    </citation>
    <scope>NUCLEOTIDE SEQUENCE</scope>
    <source>
        <tissue evidence="1">Shoot tissue taken approximately 20 cm above the soil surface</tissue>
    </source>
</reference>
<dbReference type="EMBL" id="GBRH01197478">
    <property type="protein sequence ID" value="JAE00418.1"/>
    <property type="molecule type" value="Transcribed_RNA"/>
</dbReference>
<organism evidence="1">
    <name type="scientific">Arundo donax</name>
    <name type="common">Giant reed</name>
    <name type="synonym">Donax arundinaceus</name>
    <dbReference type="NCBI Taxonomy" id="35708"/>
    <lineage>
        <taxon>Eukaryota</taxon>
        <taxon>Viridiplantae</taxon>
        <taxon>Streptophyta</taxon>
        <taxon>Embryophyta</taxon>
        <taxon>Tracheophyta</taxon>
        <taxon>Spermatophyta</taxon>
        <taxon>Magnoliopsida</taxon>
        <taxon>Liliopsida</taxon>
        <taxon>Poales</taxon>
        <taxon>Poaceae</taxon>
        <taxon>PACMAD clade</taxon>
        <taxon>Arundinoideae</taxon>
        <taxon>Arundineae</taxon>
        <taxon>Arundo</taxon>
    </lineage>
</organism>